<reference evidence="1" key="1">
    <citation type="journal article" date="2018" name="Genome Biol.">
        <title>SKESA: strategic k-mer extension for scrupulous assemblies.</title>
        <authorList>
            <person name="Souvorov A."/>
            <person name="Agarwala R."/>
            <person name="Lipman D.J."/>
        </authorList>
    </citation>
    <scope>NUCLEOTIDE SEQUENCE</scope>
    <source>
        <strain evidence="1">AUSMDU00005748</strain>
    </source>
</reference>
<dbReference type="InterPro" id="IPR027417">
    <property type="entry name" value="P-loop_NTPase"/>
</dbReference>
<dbReference type="RefSeq" id="WP_142430969.1">
    <property type="nucleotide sequence ID" value="NZ_CP089411.1"/>
</dbReference>
<dbReference type="SUPFAM" id="SSF52540">
    <property type="entry name" value="P-loop containing nucleoside triphosphate hydrolases"/>
    <property type="match status" value="1"/>
</dbReference>
<dbReference type="Pfam" id="PF13207">
    <property type="entry name" value="AAA_17"/>
    <property type="match status" value="1"/>
</dbReference>
<name>A0AAD3UIV5_KLEOX</name>
<organism evidence="1 2">
    <name type="scientific">Klebsiella oxytoca</name>
    <dbReference type="NCBI Taxonomy" id="571"/>
    <lineage>
        <taxon>Bacteria</taxon>
        <taxon>Pseudomonadati</taxon>
        <taxon>Pseudomonadota</taxon>
        <taxon>Gammaproteobacteria</taxon>
        <taxon>Enterobacterales</taxon>
        <taxon>Enterobacteriaceae</taxon>
        <taxon>Klebsiella/Raoultella group</taxon>
        <taxon>Klebsiella</taxon>
    </lineage>
</organism>
<accession>A0AAD3UIV5</accession>
<dbReference type="Gene3D" id="3.40.50.300">
    <property type="entry name" value="P-loop containing nucleotide triphosphate hydrolases"/>
    <property type="match status" value="1"/>
</dbReference>
<reference evidence="1" key="2">
    <citation type="submission" date="2019-09" db="EMBL/GenBank/DDBJ databases">
        <authorList>
            <consortium name="NCBI Pathogen Detection Project"/>
        </authorList>
    </citation>
    <scope>NUCLEOTIDE SEQUENCE</scope>
    <source>
        <strain evidence="1">AUSMDU00005748</strain>
    </source>
</reference>
<evidence type="ECO:0000313" key="1">
    <source>
        <dbReference type="EMBL" id="HAU4355946.1"/>
    </source>
</evidence>
<proteinExistence type="predicted"/>
<comment type="caution">
    <text evidence="1">The sequence shown here is derived from an EMBL/GenBank/DDBJ whole genome shotgun (WGS) entry which is preliminary data.</text>
</comment>
<sequence length="171" mass="19336">MILFIAGAHAVGKSYLCKKFLENHNVDHHSASSLIAKGRVENWGVDKKTGNAEENQKILIEQLVSFKHNKRDLLLDGHFVLVSKENQFIELDHSVFHEMGINAVILVESDETTIIKRFKEREANLSFSPRELMTLERKNAIAVTKELNIPLVILNAPSKECFSDVIESILS</sequence>
<dbReference type="Proteomes" id="UP000868497">
    <property type="component" value="Unassembled WGS sequence"/>
</dbReference>
<dbReference type="EMBL" id="DACXIC010000005">
    <property type="protein sequence ID" value="HAU4355946.1"/>
    <property type="molecule type" value="Genomic_DNA"/>
</dbReference>
<evidence type="ECO:0000313" key="2">
    <source>
        <dbReference type="Proteomes" id="UP000868497"/>
    </source>
</evidence>
<protein>
    <submittedName>
        <fullName evidence="1">AAA family ATPase</fullName>
    </submittedName>
</protein>
<gene>
    <name evidence="1" type="ORF">F6W21_06340</name>
</gene>
<dbReference type="AlphaFoldDB" id="A0AAD3UIV5"/>